<name>A0AAN4VV84_9BACT</name>
<evidence type="ECO:0000256" key="1">
    <source>
        <dbReference type="SAM" id="Phobius"/>
    </source>
</evidence>
<evidence type="ECO:0000313" key="3">
    <source>
        <dbReference type="Proteomes" id="UP001310022"/>
    </source>
</evidence>
<keyword evidence="1" id="KW-0472">Membrane</keyword>
<keyword evidence="1" id="KW-0812">Transmembrane</keyword>
<comment type="caution">
    <text evidence="2">The sequence shown here is derived from an EMBL/GenBank/DDBJ whole genome shotgun (WGS) entry which is preliminary data.</text>
</comment>
<sequence>MDFFERMLYPCRWGLTLSVLAIFLGFLIGGLFGANEDALKNHLKTEGQAVLSTVYQNDEAAMNKTVAKSWSYLKRAHLHAGAIGAAALALLLLLGALPVSYISKLFNGWLIGLGALIYPIFWLLAGLKAPGLGSTHAAKESLNWLAIPSAGALLIGTFLIFLLCLKVCFQPKSRY</sequence>
<keyword evidence="1" id="KW-1133">Transmembrane helix</keyword>
<evidence type="ECO:0000313" key="2">
    <source>
        <dbReference type="EMBL" id="GJM60022.1"/>
    </source>
</evidence>
<keyword evidence="3" id="KW-1185">Reference proteome</keyword>
<dbReference type="AlphaFoldDB" id="A0AAN4VV84"/>
<protein>
    <submittedName>
        <fullName evidence="2">Uncharacterized protein</fullName>
    </submittedName>
</protein>
<accession>A0AAN4VV84</accession>
<reference evidence="2 3" key="1">
    <citation type="submission" date="2021-12" db="EMBL/GenBank/DDBJ databases">
        <title>Genome sequencing of bacteria with rrn-lacking chromosome and rrn-plasmid.</title>
        <authorList>
            <person name="Anda M."/>
            <person name="Iwasaki W."/>
        </authorList>
    </citation>
    <scope>NUCLEOTIDE SEQUENCE [LARGE SCALE GENOMIC DNA]</scope>
    <source>
        <strain evidence="2 3">NBRC 15940</strain>
    </source>
</reference>
<dbReference type="RefSeq" id="WP_338235906.1">
    <property type="nucleotide sequence ID" value="NZ_BQKE01000001.1"/>
</dbReference>
<proteinExistence type="predicted"/>
<organism evidence="2 3">
    <name type="scientific">Persicobacter diffluens</name>
    <dbReference type="NCBI Taxonomy" id="981"/>
    <lineage>
        <taxon>Bacteria</taxon>
        <taxon>Pseudomonadati</taxon>
        <taxon>Bacteroidota</taxon>
        <taxon>Cytophagia</taxon>
        <taxon>Cytophagales</taxon>
        <taxon>Persicobacteraceae</taxon>
        <taxon>Persicobacter</taxon>
    </lineage>
</organism>
<dbReference type="Proteomes" id="UP001310022">
    <property type="component" value="Unassembled WGS sequence"/>
</dbReference>
<feature type="transmembrane region" description="Helical" evidence="1">
    <location>
        <begin position="12"/>
        <end position="34"/>
    </location>
</feature>
<dbReference type="EMBL" id="BQKE01000001">
    <property type="protein sequence ID" value="GJM60022.1"/>
    <property type="molecule type" value="Genomic_DNA"/>
</dbReference>
<gene>
    <name evidence="2" type="ORF">PEDI_05740</name>
</gene>
<feature type="transmembrane region" description="Helical" evidence="1">
    <location>
        <begin position="145"/>
        <end position="169"/>
    </location>
</feature>
<feature type="transmembrane region" description="Helical" evidence="1">
    <location>
        <begin position="106"/>
        <end position="125"/>
    </location>
</feature>
<feature type="transmembrane region" description="Helical" evidence="1">
    <location>
        <begin position="78"/>
        <end position="99"/>
    </location>
</feature>